<proteinExistence type="predicted"/>
<accession>A0A1B2EDL4</accession>
<gene>
    <name evidence="1" type="ORF">BB934_07360</name>
</gene>
<sequence length="62" mass="6933">MKVLHHPLNMGKISPDPIRKALLINCGSVMERRKHCWLNCCQSLGRGNLPYSSGKNSMEAPN</sequence>
<dbReference type="AlphaFoldDB" id="A0A1B2EDL4"/>
<reference evidence="1" key="1">
    <citation type="submission" date="2016-07" db="EMBL/GenBank/DDBJ databases">
        <title>Microvirga ossetica sp. nov. a new species of rhizobia isolated from root nodules of the legume species Vicia alpestris Steven originated from North Ossetia region in the Caucasus.</title>
        <authorList>
            <person name="Safronova V.I."/>
            <person name="Kuznetsova I.G."/>
            <person name="Sazanova A.L."/>
            <person name="Belimov A."/>
            <person name="Andronov E."/>
            <person name="Osledkin Y.S."/>
            <person name="Onishchuk O.P."/>
            <person name="Kurchak O.N."/>
            <person name="Shaposhnikov A.I."/>
            <person name="Willems A."/>
            <person name="Tikhonovich I.A."/>
        </authorList>
    </citation>
    <scope>NUCLEOTIDE SEQUENCE [LARGE SCALE GENOMIC DNA]</scope>
    <source>
        <strain evidence="1">V5/3M</strain>
    </source>
</reference>
<dbReference type="KEGG" id="moc:BB934_07360"/>
<name>A0A1B2EDL4_9HYPH</name>
<organism evidence="1">
    <name type="scientific">Microvirga ossetica</name>
    <dbReference type="NCBI Taxonomy" id="1882682"/>
    <lineage>
        <taxon>Bacteria</taxon>
        <taxon>Pseudomonadati</taxon>
        <taxon>Pseudomonadota</taxon>
        <taxon>Alphaproteobacteria</taxon>
        <taxon>Hyphomicrobiales</taxon>
        <taxon>Methylobacteriaceae</taxon>
        <taxon>Microvirga</taxon>
    </lineage>
</organism>
<evidence type="ECO:0000313" key="1">
    <source>
        <dbReference type="EMBL" id="ANY78074.1"/>
    </source>
</evidence>
<protein>
    <submittedName>
        <fullName evidence="1">Uncharacterized protein</fullName>
    </submittedName>
</protein>
<dbReference type="EMBL" id="CP016616">
    <property type="protein sequence ID" value="ANY78074.1"/>
    <property type="molecule type" value="Genomic_DNA"/>
</dbReference>